<dbReference type="GO" id="GO:0046656">
    <property type="term" value="P:folic acid biosynthetic process"/>
    <property type="evidence" value="ECO:0007669"/>
    <property type="project" value="UniProtKB-KW"/>
</dbReference>
<evidence type="ECO:0000256" key="2">
    <source>
        <dbReference type="ARBA" id="ARBA00005810"/>
    </source>
</evidence>
<dbReference type="SUPFAM" id="SSF55083">
    <property type="entry name" value="6-hydroxymethyl-7,8-dihydropterin pyrophosphokinase, HPPK"/>
    <property type="match status" value="1"/>
</dbReference>
<keyword evidence="5 14" id="KW-0808">Transferase</keyword>
<sequence length="162" mass="17264">MQVHYLVAIGSNRPGRAGPPRRVTAAAIAALPGVIAASRIIETAPLGPSLRRYANAAALIESELAPDALLEALKAMERAAGRRAGRRWGGRVLDLDIVLWSGGCFAGSALTVPHPRFRERVFVLEPLAEIAPGWRDPLTGLTVRQLHARLTAGARRPTSRAG</sequence>
<evidence type="ECO:0000256" key="5">
    <source>
        <dbReference type="ARBA" id="ARBA00022679"/>
    </source>
</evidence>
<evidence type="ECO:0000256" key="4">
    <source>
        <dbReference type="ARBA" id="ARBA00016218"/>
    </source>
</evidence>
<dbReference type="GO" id="GO:0005524">
    <property type="term" value="F:ATP binding"/>
    <property type="evidence" value="ECO:0007669"/>
    <property type="project" value="UniProtKB-KW"/>
</dbReference>
<dbReference type="EC" id="2.7.6.3" evidence="3"/>
<proteinExistence type="inferred from homology"/>
<evidence type="ECO:0000256" key="6">
    <source>
        <dbReference type="ARBA" id="ARBA00022741"/>
    </source>
</evidence>
<dbReference type="CDD" id="cd00483">
    <property type="entry name" value="HPPK"/>
    <property type="match status" value="1"/>
</dbReference>
<evidence type="ECO:0000313" key="15">
    <source>
        <dbReference type="Proteomes" id="UP000266693"/>
    </source>
</evidence>
<keyword evidence="8" id="KW-0067">ATP-binding</keyword>
<accession>A0A396RN14</accession>
<dbReference type="Proteomes" id="UP000266693">
    <property type="component" value="Unassembled WGS sequence"/>
</dbReference>
<comment type="similarity">
    <text evidence="2">Belongs to the HPPK family.</text>
</comment>
<dbReference type="InterPro" id="IPR035907">
    <property type="entry name" value="Hppk_sf"/>
</dbReference>
<evidence type="ECO:0000256" key="11">
    <source>
        <dbReference type="ARBA" id="ARBA00029766"/>
    </source>
</evidence>
<dbReference type="GO" id="GO:0046654">
    <property type="term" value="P:tetrahydrofolate biosynthetic process"/>
    <property type="evidence" value="ECO:0007669"/>
    <property type="project" value="UniProtKB-UniPathway"/>
</dbReference>
<dbReference type="InterPro" id="IPR000550">
    <property type="entry name" value="Hppk"/>
</dbReference>
<dbReference type="OrthoDB" id="9808041at2"/>
<evidence type="ECO:0000256" key="8">
    <source>
        <dbReference type="ARBA" id="ARBA00022840"/>
    </source>
</evidence>
<dbReference type="Gene3D" id="3.30.70.560">
    <property type="entry name" value="7,8-Dihydro-6-hydroxymethylpterin-pyrophosphokinase HPPK"/>
    <property type="match status" value="1"/>
</dbReference>
<dbReference type="PANTHER" id="PTHR43071">
    <property type="entry name" value="2-AMINO-4-HYDROXY-6-HYDROXYMETHYLDIHYDROPTERIDINE PYROPHOSPHOKINASE"/>
    <property type="match status" value="1"/>
</dbReference>
<keyword evidence="6" id="KW-0547">Nucleotide-binding</keyword>
<evidence type="ECO:0000313" key="14">
    <source>
        <dbReference type="EMBL" id="RHW17719.1"/>
    </source>
</evidence>
<dbReference type="AlphaFoldDB" id="A0A396RN14"/>
<comment type="caution">
    <text evidence="14">The sequence shown here is derived from an EMBL/GenBank/DDBJ whole genome shotgun (WGS) entry which is preliminary data.</text>
</comment>
<evidence type="ECO:0000256" key="7">
    <source>
        <dbReference type="ARBA" id="ARBA00022777"/>
    </source>
</evidence>
<evidence type="ECO:0000256" key="12">
    <source>
        <dbReference type="ARBA" id="ARBA00033413"/>
    </source>
</evidence>
<dbReference type="NCBIfam" id="TIGR01498">
    <property type="entry name" value="folK"/>
    <property type="match status" value="1"/>
</dbReference>
<reference evidence="14 15" key="1">
    <citation type="submission" date="2018-08" db="EMBL/GenBank/DDBJ databases">
        <title>The multiple taxonomic identification of Sphingomonas gilva.</title>
        <authorList>
            <person name="Zhu D."/>
            <person name="Zheng S."/>
        </authorList>
    </citation>
    <scope>NUCLEOTIDE SEQUENCE [LARGE SCALE GENOMIC DNA]</scope>
    <source>
        <strain evidence="14 15">ZDH117</strain>
    </source>
</reference>
<comment type="function">
    <text evidence="10">Catalyzes the transfer of pyrophosphate from adenosine triphosphate (ATP) to 6-hydroxymethyl-7,8-dihydropterin, an enzymatic step in folate biosynthesis pathway.</text>
</comment>
<evidence type="ECO:0000256" key="9">
    <source>
        <dbReference type="ARBA" id="ARBA00022909"/>
    </source>
</evidence>
<comment type="pathway">
    <text evidence="1">Cofactor biosynthesis; tetrahydrofolate biosynthesis; 2-amino-4-hydroxy-6-hydroxymethyl-7,8-dihydropteridine diphosphate from 7,8-dihydroneopterin triphosphate: step 4/4.</text>
</comment>
<dbReference type="Pfam" id="PF01288">
    <property type="entry name" value="HPPK"/>
    <property type="match status" value="1"/>
</dbReference>
<dbReference type="PANTHER" id="PTHR43071:SF1">
    <property type="entry name" value="2-AMINO-4-HYDROXY-6-HYDROXYMETHYLDIHYDROPTERIDINE PYROPHOSPHOKINASE"/>
    <property type="match status" value="1"/>
</dbReference>
<evidence type="ECO:0000256" key="3">
    <source>
        <dbReference type="ARBA" id="ARBA00013253"/>
    </source>
</evidence>
<keyword evidence="7 14" id="KW-0418">Kinase</keyword>
<dbReference type="GO" id="GO:0016301">
    <property type="term" value="F:kinase activity"/>
    <property type="evidence" value="ECO:0007669"/>
    <property type="project" value="UniProtKB-KW"/>
</dbReference>
<keyword evidence="15" id="KW-1185">Reference proteome</keyword>
<evidence type="ECO:0000259" key="13">
    <source>
        <dbReference type="Pfam" id="PF01288"/>
    </source>
</evidence>
<dbReference type="EMBL" id="QWLV01000003">
    <property type="protein sequence ID" value="RHW17719.1"/>
    <property type="molecule type" value="Genomic_DNA"/>
</dbReference>
<evidence type="ECO:0000256" key="10">
    <source>
        <dbReference type="ARBA" id="ARBA00029409"/>
    </source>
</evidence>
<gene>
    <name evidence="14" type="primary">folK</name>
    <name evidence="14" type="ORF">D1610_09820</name>
</gene>
<keyword evidence="9" id="KW-0289">Folate biosynthesis</keyword>
<dbReference type="UniPathway" id="UPA00077">
    <property type="reaction ID" value="UER00155"/>
</dbReference>
<dbReference type="GO" id="GO:0003848">
    <property type="term" value="F:2-amino-4-hydroxy-6-hydroxymethyldihydropteridine diphosphokinase activity"/>
    <property type="evidence" value="ECO:0007669"/>
    <property type="project" value="UniProtKB-EC"/>
</dbReference>
<protein>
    <recommendedName>
        <fullName evidence="4">2-amino-4-hydroxy-6-hydroxymethyldihydropteridine pyrophosphokinase</fullName>
        <ecNumber evidence="3">2.7.6.3</ecNumber>
    </recommendedName>
    <alternativeName>
        <fullName evidence="11">6-hydroxymethyl-7,8-dihydropterin pyrophosphokinase</fullName>
    </alternativeName>
    <alternativeName>
        <fullName evidence="12">7,8-dihydro-6-hydroxymethylpterin-pyrophosphokinase</fullName>
    </alternativeName>
</protein>
<evidence type="ECO:0000256" key="1">
    <source>
        <dbReference type="ARBA" id="ARBA00005051"/>
    </source>
</evidence>
<organism evidence="14 15">
    <name type="scientific">Sphingomonas gilva</name>
    <dbReference type="NCBI Taxonomy" id="2305907"/>
    <lineage>
        <taxon>Bacteria</taxon>
        <taxon>Pseudomonadati</taxon>
        <taxon>Pseudomonadota</taxon>
        <taxon>Alphaproteobacteria</taxon>
        <taxon>Sphingomonadales</taxon>
        <taxon>Sphingomonadaceae</taxon>
        <taxon>Sphingomonas</taxon>
    </lineage>
</organism>
<feature type="domain" description="7,8-dihydro-6-hydroxymethylpterin-pyrophosphokinase" evidence="13">
    <location>
        <begin position="7"/>
        <end position="132"/>
    </location>
</feature>
<name>A0A396RN14_9SPHN</name>